<accession>A0A0G1HMS9</accession>
<dbReference type="STRING" id="1618392.UW41_C0026G0003"/>
<protein>
    <submittedName>
        <fullName evidence="1">Uncharacterized protein</fullName>
    </submittedName>
</protein>
<dbReference type="AlphaFoldDB" id="A0A0G1HMS9"/>
<comment type="caution">
    <text evidence="1">The sequence shown here is derived from an EMBL/GenBank/DDBJ whole genome shotgun (WGS) entry which is preliminary data.</text>
</comment>
<sequence>MKKEYDLIYELGRGNWIDAVVGEAVVLGSYLKDLELVAKGIDLAEMVRAIKYDNDCFYQVGAKAKQLESELVKFKQTEARTVCIDEICLWSEEFGKVDDEWEFDFILAEKRYEIRMMLPTYREKVKLNDLTKAMAESAIMRMLTDNEAKTLTHEVVRKVFSDQEYITTVYYDGDRLVRRTIDHQHDPADKSGRGRLDIFYFDDFETAIKAWKVVREVATSGQ</sequence>
<proteinExistence type="predicted"/>
<dbReference type="Proteomes" id="UP000034172">
    <property type="component" value="Unassembled WGS sequence"/>
</dbReference>
<dbReference type="EMBL" id="LCIE01000026">
    <property type="protein sequence ID" value="KKT48511.1"/>
    <property type="molecule type" value="Genomic_DNA"/>
</dbReference>
<organism evidence="1 2">
    <name type="scientific">Candidatus Collierbacteria bacterium GW2011_GWC2_44_18</name>
    <dbReference type="NCBI Taxonomy" id="1618392"/>
    <lineage>
        <taxon>Bacteria</taxon>
        <taxon>Candidatus Collieribacteriota</taxon>
    </lineage>
</organism>
<name>A0A0G1HMS9_9BACT</name>
<evidence type="ECO:0000313" key="2">
    <source>
        <dbReference type="Proteomes" id="UP000034172"/>
    </source>
</evidence>
<evidence type="ECO:0000313" key="1">
    <source>
        <dbReference type="EMBL" id="KKT48511.1"/>
    </source>
</evidence>
<reference evidence="1 2" key="1">
    <citation type="journal article" date="2015" name="Nature">
        <title>rRNA introns, odd ribosomes, and small enigmatic genomes across a large radiation of phyla.</title>
        <authorList>
            <person name="Brown C.T."/>
            <person name="Hug L.A."/>
            <person name="Thomas B.C."/>
            <person name="Sharon I."/>
            <person name="Castelle C.J."/>
            <person name="Singh A."/>
            <person name="Wilkins M.J."/>
            <person name="Williams K.H."/>
            <person name="Banfield J.F."/>
        </authorList>
    </citation>
    <scope>NUCLEOTIDE SEQUENCE [LARGE SCALE GENOMIC DNA]</scope>
</reference>
<gene>
    <name evidence="1" type="ORF">UW41_C0026G0003</name>
</gene>